<keyword evidence="2" id="KW-0732">Signal</keyword>
<dbReference type="EMBL" id="PUHZ01000020">
    <property type="protein sequence ID" value="PQO44188.1"/>
    <property type="molecule type" value="Genomic_DNA"/>
</dbReference>
<evidence type="ECO:0008006" key="5">
    <source>
        <dbReference type="Google" id="ProtNLM"/>
    </source>
</evidence>
<dbReference type="AlphaFoldDB" id="A0A2S8GIB2"/>
<dbReference type="Pfam" id="PF13646">
    <property type="entry name" value="HEAT_2"/>
    <property type="match status" value="4"/>
</dbReference>
<feature type="chain" id="PRO_5015510665" description="HEAT repeat domain-containing protein" evidence="2">
    <location>
        <begin position="27"/>
        <end position="553"/>
    </location>
</feature>
<proteinExistence type="predicted"/>
<gene>
    <name evidence="3" type="ORF">C5Y93_19630</name>
</gene>
<evidence type="ECO:0000313" key="4">
    <source>
        <dbReference type="Proteomes" id="UP000237819"/>
    </source>
</evidence>
<dbReference type="InterPro" id="IPR021133">
    <property type="entry name" value="HEAT_type_2"/>
</dbReference>
<organism evidence="3 4">
    <name type="scientific">Blastopirellula marina</name>
    <dbReference type="NCBI Taxonomy" id="124"/>
    <lineage>
        <taxon>Bacteria</taxon>
        <taxon>Pseudomonadati</taxon>
        <taxon>Planctomycetota</taxon>
        <taxon>Planctomycetia</taxon>
        <taxon>Pirellulales</taxon>
        <taxon>Pirellulaceae</taxon>
        <taxon>Blastopirellula</taxon>
    </lineage>
</organism>
<dbReference type="Gene3D" id="1.25.10.10">
    <property type="entry name" value="Leucine-rich Repeat Variant"/>
    <property type="match status" value="4"/>
</dbReference>
<dbReference type="SMART" id="SM00567">
    <property type="entry name" value="EZ_HEAT"/>
    <property type="match status" value="9"/>
</dbReference>
<dbReference type="OrthoDB" id="252693at2"/>
<evidence type="ECO:0000313" key="3">
    <source>
        <dbReference type="EMBL" id="PQO44188.1"/>
    </source>
</evidence>
<dbReference type="SUPFAM" id="SSF48371">
    <property type="entry name" value="ARM repeat"/>
    <property type="match status" value="1"/>
</dbReference>
<reference evidence="3 4" key="1">
    <citation type="submission" date="2018-02" db="EMBL/GenBank/DDBJ databases">
        <title>Comparative genomes isolates from brazilian mangrove.</title>
        <authorList>
            <person name="Araujo J.E."/>
            <person name="Taketani R.G."/>
            <person name="Silva M.C.P."/>
            <person name="Loureco M.V."/>
            <person name="Andreote F.D."/>
        </authorList>
    </citation>
    <scope>NUCLEOTIDE SEQUENCE [LARGE SCALE GENOMIC DNA]</scope>
    <source>
        <strain evidence="3 4">Nap-Phe MGV</strain>
    </source>
</reference>
<comment type="caution">
    <text evidence="3">The sequence shown here is derived from an EMBL/GenBank/DDBJ whole genome shotgun (WGS) entry which is preliminary data.</text>
</comment>
<comment type="function">
    <text evidence="1">Catalyzes the hydroxylation of the N(6)-(4-aminobutyl)-L-lysine intermediate produced by deoxyhypusine synthase/DHPS on a critical lysine of the eukaryotic translation initiation factor 5A/eIF-5A. This is the second step of the post-translational modification of that lysine into an unusual amino acid residue named hypusine. Hypusination is unique to mature eIF-5A factor and is essential for its function.</text>
</comment>
<protein>
    <recommendedName>
        <fullName evidence="5">HEAT repeat domain-containing protein</fullName>
    </recommendedName>
</protein>
<feature type="signal peptide" evidence="2">
    <location>
        <begin position="1"/>
        <end position="26"/>
    </location>
</feature>
<evidence type="ECO:0000256" key="1">
    <source>
        <dbReference type="ARBA" id="ARBA00045876"/>
    </source>
</evidence>
<name>A0A2S8GIB2_9BACT</name>
<dbReference type="InterPro" id="IPR016024">
    <property type="entry name" value="ARM-type_fold"/>
</dbReference>
<accession>A0A2S8GIB2</accession>
<evidence type="ECO:0000256" key="2">
    <source>
        <dbReference type="SAM" id="SignalP"/>
    </source>
</evidence>
<dbReference type="Proteomes" id="UP000237819">
    <property type="component" value="Unassembled WGS sequence"/>
</dbReference>
<dbReference type="GO" id="GO:0016491">
    <property type="term" value="F:oxidoreductase activity"/>
    <property type="evidence" value="ECO:0007669"/>
    <property type="project" value="TreeGrafter"/>
</dbReference>
<dbReference type="PANTHER" id="PTHR12697:SF5">
    <property type="entry name" value="DEOXYHYPUSINE HYDROXYLASE"/>
    <property type="match status" value="1"/>
</dbReference>
<dbReference type="InterPro" id="IPR011989">
    <property type="entry name" value="ARM-like"/>
</dbReference>
<dbReference type="InterPro" id="IPR004155">
    <property type="entry name" value="PBS_lyase_HEAT"/>
</dbReference>
<dbReference type="PROSITE" id="PS50077">
    <property type="entry name" value="HEAT_REPEAT"/>
    <property type="match status" value="1"/>
</dbReference>
<dbReference type="PANTHER" id="PTHR12697">
    <property type="entry name" value="PBS LYASE HEAT-LIKE PROTEIN"/>
    <property type="match status" value="1"/>
</dbReference>
<sequence>MRISYSRFMASLALTLSLAFAGTALSAPPAIEPTIEALSSTDEAAQLTAIHKLATLGADGAAAVAPLTDLLKSPSAAVRAHAAYALGKIGEAAAPSADQLVKLVADADPQVRRQAIGALQAIHPDRQKVVGEFVKLLGDSDPSVRMRVMHAISDAGKPAVPGLMLALKNEKSAFWACLILREMGPEASEAAPALTELLGGETPLETKREALLALGGMPEAAEKSAPAIAKCLDDEHLRLAATFALGRIGVIPMTGQERIAANVDSKDPLLSIMSRWALARVNPQDKELQKSVIEHLAKGVASDNAWVRSAAAQALVALKAEPTVVIAELHKTLPGVDPANLGDAIFVLSSLGPEAIPHLTAALKNPQLRRPVAEILGKMGPEAAPAVGDLVGLVDDENPRVAKAAILALGQIGPAAKAAVPRLTKVLEEGEGSAPYDAALSLGKIGTAAKEASPAIEKVMTSSEEPSLRVLCAWAEMQVDGISAATAEKVLPTLTAGLKAEAPPTRKGAAELLGKLGESAKSAAPELKMLLNDGDSTVRDAAAMSLESIGQEK</sequence>
<dbReference type="RefSeq" id="WP_105337157.1">
    <property type="nucleotide sequence ID" value="NZ_PUHZ01000020.1"/>
</dbReference>